<organism evidence="2">
    <name type="scientific">Mytilinidion resinicola</name>
    <dbReference type="NCBI Taxonomy" id="574789"/>
    <lineage>
        <taxon>Eukaryota</taxon>
        <taxon>Fungi</taxon>
        <taxon>Dikarya</taxon>
        <taxon>Ascomycota</taxon>
        <taxon>Pezizomycotina</taxon>
        <taxon>Dothideomycetes</taxon>
        <taxon>Pleosporomycetidae</taxon>
        <taxon>Mytilinidiales</taxon>
        <taxon>Mytilinidiaceae</taxon>
        <taxon>Mytilinidion</taxon>
    </lineage>
</organism>
<dbReference type="GeneID" id="54462661"/>
<dbReference type="EMBL" id="MU003694">
    <property type="protein sequence ID" value="KAF2814717.1"/>
    <property type="molecule type" value="Genomic_DNA"/>
</dbReference>
<feature type="region of interest" description="Disordered" evidence="1">
    <location>
        <begin position="222"/>
        <end position="246"/>
    </location>
</feature>
<dbReference type="AlphaFoldDB" id="A0A6A6Z396"/>
<evidence type="ECO:0000313" key="2">
    <source>
        <dbReference type="EMBL" id="KAF2814717.1"/>
    </source>
</evidence>
<proteinExistence type="predicted"/>
<dbReference type="Proteomes" id="UP000504636">
    <property type="component" value="Unplaced"/>
</dbReference>
<sequence length="692" mass="77019">MGAVKVGQQTGARAACSYGGRGESRPCVCCRRRHAAESFTRRLHALFPQLARSGPRGIGWPRQVDACWNAAEVGRARWNMATSGEDSPALHPPALHPRLSSQNGVMGEGLPGPRGRCRPATPLSAMSCRLTASPQHPRRLLSDSRALRIIFRDNFFCHARGGLRVTSAEPLLRACGGRLTGVRSCGSYDRCTTEHEHHTQPEEMRKDVRSQCTLSHIPTVVPFAPSPSGNKASESGYRRRQDESYGRCPSMSRFLRLKMSQSAEEDAKSPQYVNDASNVARSELAHVARGFITLPSRRVLPLLRRQPFPCAKRPEIRLPSYFSSSCPALATRNWPSNGQLCRQSLTVKHSRKTKRNYSVLTEEINVIIAQCLPPTATGLSEYPVVWGSHTCRRSCAHPSSRSISIPLYARPHDLDRLHAFDGIVVSTGFVSLRMQKCSRRAIPVALVAADRGILEVGFRYLTPTSVFSALFLLRSNRVKSVPAESKAFQPSQKRSRLKQPIQYSACCTRHIGFRFSVSKLFYRGPVSPGVKIPNERDRIPSECFRFCPSNKMCRGFTRCPKLCCADLRGTFNFDLVSVDAGYGRAPTRSTTPWSPIHIRIEAALPSSSSDIRNHPISAQDPNVERIQHVQKYGPGWKSSETYLTKKPRILFFVIRIPVFLIGLTACATTNTKKLTPAKPGFWLDYSTEKHGQ</sequence>
<evidence type="ECO:0000256" key="1">
    <source>
        <dbReference type="SAM" id="MobiDB-lite"/>
    </source>
</evidence>
<evidence type="ECO:0000313" key="4">
    <source>
        <dbReference type="RefSeq" id="XP_033581681.1"/>
    </source>
</evidence>
<protein>
    <submittedName>
        <fullName evidence="2 4">Uncharacterized protein</fullName>
    </submittedName>
</protein>
<name>A0A6A6Z396_9PEZI</name>
<feature type="compositionally biased region" description="Basic and acidic residues" evidence="1">
    <location>
        <begin position="236"/>
        <end position="245"/>
    </location>
</feature>
<evidence type="ECO:0000313" key="3">
    <source>
        <dbReference type="Proteomes" id="UP000504636"/>
    </source>
</evidence>
<reference evidence="4" key="3">
    <citation type="submission" date="2025-04" db="UniProtKB">
        <authorList>
            <consortium name="RefSeq"/>
        </authorList>
    </citation>
    <scope>IDENTIFICATION</scope>
    <source>
        <strain evidence="4">CBS 304.34</strain>
    </source>
</reference>
<accession>A0A6A6Z396</accession>
<reference evidence="2 4" key="1">
    <citation type="journal article" date="2020" name="Stud. Mycol.">
        <title>101 Dothideomycetes genomes: a test case for predicting lifestyles and emergence of pathogens.</title>
        <authorList>
            <person name="Haridas S."/>
            <person name="Albert R."/>
            <person name="Binder M."/>
            <person name="Bloem J."/>
            <person name="Labutti K."/>
            <person name="Salamov A."/>
            <person name="Andreopoulos B."/>
            <person name="Baker S."/>
            <person name="Barry K."/>
            <person name="Bills G."/>
            <person name="Bluhm B."/>
            <person name="Cannon C."/>
            <person name="Castanera R."/>
            <person name="Culley D."/>
            <person name="Daum C."/>
            <person name="Ezra D."/>
            <person name="Gonzalez J."/>
            <person name="Henrissat B."/>
            <person name="Kuo A."/>
            <person name="Liang C."/>
            <person name="Lipzen A."/>
            <person name="Lutzoni F."/>
            <person name="Magnuson J."/>
            <person name="Mondo S."/>
            <person name="Nolan M."/>
            <person name="Ohm R."/>
            <person name="Pangilinan J."/>
            <person name="Park H.-J."/>
            <person name="Ramirez L."/>
            <person name="Alfaro M."/>
            <person name="Sun H."/>
            <person name="Tritt A."/>
            <person name="Yoshinaga Y."/>
            <person name="Zwiers L.-H."/>
            <person name="Turgeon B."/>
            <person name="Goodwin S."/>
            <person name="Spatafora J."/>
            <person name="Crous P."/>
            <person name="Grigoriev I."/>
        </authorList>
    </citation>
    <scope>NUCLEOTIDE SEQUENCE</scope>
    <source>
        <strain evidence="2 4">CBS 304.34</strain>
    </source>
</reference>
<keyword evidence="3" id="KW-1185">Reference proteome</keyword>
<dbReference type="RefSeq" id="XP_033581681.1">
    <property type="nucleotide sequence ID" value="XM_033721768.1"/>
</dbReference>
<reference evidence="4" key="2">
    <citation type="submission" date="2020-04" db="EMBL/GenBank/DDBJ databases">
        <authorList>
            <consortium name="NCBI Genome Project"/>
        </authorList>
    </citation>
    <scope>NUCLEOTIDE SEQUENCE</scope>
    <source>
        <strain evidence="4">CBS 304.34</strain>
    </source>
</reference>
<gene>
    <name evidence="2 4" type="ORF">BDZ99DRAFT_472106</name>
</gene>